<dbReference type="EMBL" id="MLJW01002989">
    <property type="protein sequence ID" value="OIQ73137.1"/>
    <property type="molecule type" value="Genomic_DNA"/>
</dbReference>
<proteinExistence type="predicted"/>
<evidence type="ECO:0000313" key="2">
    <source>
        <dbReference type="EMBL" id="OIQ73137.1"/>
    </source>
</evidence>
<evidence type="ECO:0000256" key="1">
    <source>
        <dbReference type="SAM" id="MobiDB-lite"/>
    </source>
</evidence>
<reference evidence="2" key="1">
    <citation type="submission" date="2016-10" db="EMBL/GenBank/DDBJ databases">
        <title>Sequence of Gallionella enrichment culture.</title>
        <authorList>
            <person name="Poehlein A."/>
            <person name="Muehling M."/>
            <person name="Daniel R."/>
        </authorList>
    </citation>
    <scope>NUCLEOTIDE SEQUENCE</scope>
</reference>
<gene>
    <name evidence="2" type="ORF">GALL_452300</name>
</gene>
<organism evidence="2">
    <name type="scientific">mine drainage metagenome</name>
    <dbReference type="NCBI Taxonomy" id="410659"/>
    <lineage>
        <taxon>unclassified sequences</taxon>
        <taxon>metagenomes</taxon>
        <taxon>ecological metagenomes</taxon>
    </lineage>
</organism>
<feature type="region of interest" description="Disordered" evidence="1">
    <location>
        <begin position="1"/>
        <end position="20"/>
    </location>
</feature>
<accession>A0A1J5PNR1</accession>
<protein>
    <submittedName>
        <fullName evidence="2">Uncharacterized protein</fullName>
    </submittedName>
</protein>
<name>A0A1J5PNR1_9ZZZZ</name>
<dbReference type="AlphaFoldDB" id="A0A1J5PNR1"/>
<sequence>MRPVKYRSIHIDGPSLGGSSLRVQTNRLGHTDCPVAGDVRSPTEVHVVSKQRQV</sequence>
<comment type="caution">
    <text evidence="2">The sequence shown here is derived from an EMBL/GenBank/DDBJ whole genome shotgun (WGS) entry which is preliminary data.</text>
</comment>